<evidence type="ECO:0000313" key="2">
    <source>
        <dbReference type="EMBL" id="KAK3364225.1"/>
    </source>
</evidence>
<sequence length="178" mass="19309">MLISTPFILLAILGGPLLVAAGPAEPVVTFILDMMMKVNSRDGKPAEGRMLGYLDRVAGGNSRPDIMGWADAYKFRGKNLAKGYLMTGIVGRARFGIFKTINLPRLGERACLPGRAADAVGEDEVVVAIEEHKEVDLADGDEEEEVKVIVEEGREITPAIESAEKPEEEVVVVFEEPE</sequence>
<comment type="caution">
    <text evidence="2">The sequence shown here is derived from an EMBL/GenBank/DDBJ whole genome shotgun (WGS) entry which is preliminary data.</text>
</comment>
<reference evidence="2" key="1">
    <citation type="journal article" date="2023" name="Mol. Phylogenet. Evol.">
        <title>Genome-scale phylogeny and comparative genomics of the fungal order Sordariales.</title>
        <authorList>
            <person name="Hensen N."/>
            <person name="Bonometti L."/>
            <person name="Westerberg I."/>
            <person name="Brannstrom I.O."/>
            <person name="Guillou S."/>
            <person name="Cros-Aarteil S."/>
            <person name="Calhoun S."/>
            <person name="Haridas S."/>
            <person name="Kuo A."/>
            <person name="Mondo S."/>
            <person name="Pangilinan J."/>
            <person name="Riley R."/>
            <person name="LaButti K."/>
            <person name="Andreopoulos B."/>
            <person name="Lipzen A."/>
            <person name="Chen C."/>
            <person name="Yan M."/>
            <person name="Daum C."/>
            <person name="Ng V."/>
            <person name="Clum A."/>
            <person name="Steindorff A."/>
            <person name="Ohm R.A."/>
            <person name="Martin F."/>
            <person name="Silar P."/>
            <person name="Natvig D.O."/>
            <person name="Lalanne C."/>
            <person name="Gautier V."/>
            <person name="Ament-Velasquez S.L."/>
            <person name="Kruys A."/>
            <person name="Hutchinson M.I."/>
            <person name="Powell A.J."/>
            <person name="Barry K."/>
            <person name="Miller A.N."/>
            <person name="Grigoriev I.V."/>
            <person name="Debuchy R."/>
            <person name="Gladieux P."/>
            <person name="Hiltunen Thoren M."/>
            <person name="Johannesson H."/>
        </authorList>
    </citation>
    <scope>NUCLEOTIDE SEQUENCE</scope>
    <source>
        <strain evidence="2">CBS 955.72</strain>
    </source>
</reference>
<evidence type="ECO:0000313" key="3">
    <source>
        <dbReference type="Proteomes" id="UP001275084"/>
    </source>
</evidence>
<dbReference type="AlphaFoldDB" id="A0AAJ0HWJ7"/>
<protein>
    <submittedName>
        <fullName evidence="2">Uncharacterized protein</fullName>
    </submittedName>
</protein>
<name>A0AAJ0HWJ7_9PEZI</name>
<keyword evidence="3" id="KW-1185">Reference proteome</keyword>
<evidence type="ECO:0000256" key="1">
    <source>
        <dbReference type="SAM" id="SignalP"/>
    </source>
</evidence>
<keyword evidence="1" id="KW-0732">Signal</keyword>
<dbReference type="EMBL" id="JAUIQD010000001">
    <property type="protein sequence ID" value="KAK3364225.1"/>
    <property type="molecule type" value="Genomic_DNA"/>
</dbReference>
<dbReference type="Proteomes" id="UP001275084">
    <property type="component" value="Unassembled WGS sequence"/>
</dbReference>
<accession>A0AAJ0HWJ7</accession>
<feature type="chain" id="PRO_5042578438" evidence="1">
    <location>
        <begin position="22"/>
        <end position="178"/>
    </location>
</feature>
<proteinExistence type="predicted"/>
<gene>
    <name evidence="2" type="ORF">B0T25DRAFT_563252</name>
</gene>
<feature type="signal peptide" evidence="1">
    <location>
        <begin position="1"/>
        <end position="21"/>
    </location>
</feature>
<reference evidence="2" key="2">
    <citation type="submission" date="2023-06" db="EMBL/GenBank/DDBJ databases">
        <authorList>
            <consortium name="Lawrence Berkeley National Laboratory"/>
            <person name="Haridas S."/>
            <person name="Hensen N."/>
            <person name="Bonometti L."/>
            <person name="Westerberg I."/>
            <person name="Brannstrom I.O."/>
            <person name="Guillou S."/>
            <person name="Cros-Aarteil S."/>
            <person name="Calhoun S."/>
            <person name="Kuo A."/>
            <person name="Mondo S."/>
            <person name="Pangilinan J."/>
            <person name="Riley R."/>
            <person name="Labutti K."/>
            <person name="Andreopoulos B."/>
            <person name="Lipzen A."/>
            <person name="Chen C."/>
            <person name="Yanf M."/>
            <person name="Daum C."/>
            <person name="Ng V."/>
            <person name="Clum A."/>
            <person name="Steindorff A."/>
            <person name="Ohm R."/>
            <person name="Martin F."/>
            <person name="Silar P."/>
            <person name="Natvig D."/>
            <person name="Lalanne C."/>
            <person name="Gautier V."/>
            <person name="Ament-Velasquez S.L."/>
            <person name="Kruys A."/>
            <person name="Hutchinson M.I."/>
            <person name="Powell A.J."/>
            <person name="Barry K."/>
            <person name="Miller A.N."/>
            <person name="Grigoriev I.V."/>
            <person name="Debuchy R."/>
            <person name="Gladieux P."/>
            <person name="Thoren M.H."/>
            <person name="Johannesson H."/>
        </authorList>
    </citation>
    <scope>NUCLEOTIDE SEQUENCE</scope>
    <source>
        <strain evidence="2">CBS 955.72</strain>
    </source>
</reference>
<organism evidence="2 3">
    <name type="scientific">Lasiosphaeria hispida</name>
    <dbReference type="NCBI Taxonomy" id="260671"/>
    <lineage>
        <taxon>Eukaryota</taxon>
        <taxon>Fungi</taxon>
        <taxon>Dikarya</taxon>
        <taxon>Ascomycota</taxon>
        <taxon>Pezizomycotina</taxon>
        <taxon>Sordariomycetes</taxon>
        <taxon>Sordariomycetidae</taxon>
        <taxon>Sordariales</taxon>
        <taxon>Lasiosphaeriaceae</taxon>
        <taxon>Lasiosphaeria</taxon>
    </lineage>
</organism>